<organism evidence="1 2">
    <name type="scientific">Naganishia friedmannii</name>
    <dbReference type="NCBI Taxonomy" id="89922"/>
    <lineage>
        <taxon>Eukaryota</taxon>
        <taxon>Fungi</taxon>
        <taxon>Dikarya</taxon>
        <taxon>Basidiomycota</taxon>
        <taxon>Agaricomycotina</taxon>
        <taxon>Tremellomycetes</taxon>
        <taxon>Filobasidiales</taxon>
        <taxon>Filobasidiaceae</taxon>
        <taxon>Naganishia</taxon>
    </lineage>
</organism>
<evidence type="ECO:0000313" key="1">
    <source>
        <dbReference type="EMBL" id="KAJ9093179.1"/>
    </source>
</evidence>
<sequence length="800" mass="87090">MDQGVGKRSFYAEGMQQGAPMSRTPSLRPEDAGKQGYPSISPTGQVPYQQQIALVEGQGVHRPSLTRIQHTQPTWNSDNSMSSNPHSPHSAMGMMRSNSSSASQIRHRPAPLNLQTGSHILKSSESNEHLKVEGSPFDPNFRSASAMSLSPYGQAYQQHQVHRLNSAPSMSGPSSQTTQSGFYSATHYSYQEAQQLQQPQQHQIQQNQSHQQQMQQQQHQQPPLSSHQHAPQLASGVSYAFSTQLPSLQHYVHPYNARPVTAGPHPYGMQHSSHVQPGQPPQMPPLTHMAHSAPSAIPQQSSSTTAAYHEHHQQRPNLLHTFSSMPSGGSSSDRPEYTGFSSYPIQRGQDRPHKCDQSEYTPPSGANRKNAAAIPRHYQNLSKKALQAKQERQQLQQDQGIGSHQTGGSRDSDSGSDRSKSESDKEDEPMEVKMQPGQPGGPYTNLPSLPALSPPTPQMATTPQYPNQGGQSMVRSASHNLILVTPDESSIHIPPPKLAQKSNSSPFLTNHSQSVYSHLIPEKSIHPNGQYINHDVNSQSRPIVPQYSIPPDAVDSGRVSIPSSGANPDQFVWQQRPGISAPNSIVPSIPVATADRPTGLVQHANSAESMKSAESVVSLTNPYVKVSAASPAVLSTLAKPTRNSQDYFDGIAISDKSAQPSMEVDPTASSGNIAFAPAFSAQNQDAVQRPVFTMPFGNSKPDQPMPENASTETSQMTGQWQRWHRPSFPFPAGGQMQQRSDTAHSDNNGFAQQSTLHPGMQQPQNYARSSLRLSHSPINIITTQQPPTEFPLQPPPTNAA</sequence>
<gene>
    <name evidence="1" type="ORF">QFC21_006496</name>
</gene>
<dbReference type="Proteomes" id="UP001227268">
    <property type="component" value="Unassembled WGS sequence"/>
</dbReference>
<dbReference type="EMBL" id="JASBWT010000032">
    <property type="protein sequence ID" value="KAJ9093179.1"/>
    <property type="molecule type" value="Genomic_DNA"/>
</dbReference>
<accession>A0ACC2V2D3</accession>
<proteinExistence type="predicted"/>
<comment type="caution">
    <text evidence="1">The sequence shown here is derived from an EMBL/GenBank/DDBJ whole genome shotgun (WGS) entry which is preliminary data.</text>
</comment>
<evidence type="ECO:0000313" key="2">
    <source>
        <dbReference type="Proteomes" id="UP001227268"/>
    </source>
</evidence>
<keyword evidence="2" id="KW-1185">Reference proteome</keyword>
<name>A0ACC2V2D3_9TREE</name>
<protein>
    <submittedName>
        <fullName evidence="1">Uncharacterized protein</fullName>
    </submittedName>
</protein>
<reference evidence="1" key="1">
    <citation type="submission" date="2023-04" db="EMBL/GenBank/DDBJ databases">
        <title>Draft Genome sequencing of Naganishia species isolated from polar environments using Oxford Nanopore Technology.</title>
        <authorList>
            <person name="Leo P."/>
            <person name="Venkateswaran K."/>
        </authorList>
    </citation>
    <scope>NUCLEOTIDE SEQUENCE</scope>
    <source>
        <strain evidence="1">MNA-CCFEE 5423</strain>
    </source>
</reference>